<dbReference type="EMBL" id="JACOPE010000001">
    <property type="protein sequence ID" value="MBC5682825.1"/>
    <property type="molecule type" value="Genomic_DNA"/>
</dbReference>
<protein>
    <submittedName>
        <fullName evidence="2">Glycosyltransferase</fullName>
    </submittedName>
</protein>
<dbReference type="Pfam" id="PF00535">
    <property type="entry name" value="Glycos_transf_2"/>
    <property type="match status" value="1"/>
</dbReference>
<dbReference type="SUPFAM" id="SSF53448">
    <property type="entry name" value="Nucleotide-diphospho-sugar transferases"/>
    <property type="match status" value="1"/>
</dbReference>
<dbReference type="PANTHER" id="PTHR22916:SF3">
    <property type="entry name" value="UDP-GLCNAC:BETAGAL BETA-1,3-N-ACETYLGLUCOSAMINYLTRANSFERASE-LIKE PROTEIN 1"/>
    <property type="match status" value="1"/>
</dbReference>
<comment type="caution">
    <text evidence="2">The sequence shown here is derived from an EMBL/GenBank/DDBJ whole genome shotgun (WGS) entry which is preliminary data.</text>
</comment>
<evidence type="ECO:0000313" key="3">
    <source>
        <dbReference type="Proteomes" id="UP000631576"/>
    </source>
</evidence>
<dbReference type="Gene3D" id="3.90.550.10">
    <property type="entry name" value="Spore Coat Polysaccharide Biosynthesis Protein SpsA, Chain A"/>
    <property type="match status" value="1"/>
</dbReference>
<reference evidence="2 3" key="1">
    <citation type="submission" date="2020-08" db="EMBL/GenBank/DDBJ databases">
        <title>Genome public.</title>
        <authorList>
            <person name="Liu C."/>
            <person name="Sun Q."/>
        </authorList>
    </citation>
    <scope>NUCLEOTIDE SEQUENCE [LARGE SCALE GENOMIC DNA]</scope>
    <source>
        <strain evidence="2 3">NSJ-13</strain>
    </source>
</reference>
<accession>A0ABR7G7G2</accession>
<dbReference type="Proteomes" id="UP000631576">
    <property type="component" value="Unassembled WGS sequence"/>
</dbReference>
<gene>
    <name evidence="2" type="ORF">H8S40_04445</name>
</gene>
<sequence length="337" mass="39682">MNKDKKIRVTVYCLAFNHANYIEQTIEGFLSQNTNFSVKFIIHDDASTDNTAEIIKRYEIQYPNLIHGIYQQENQYSKGAKILEKFILPHIEGDYVAVCEGDDYWSDSSKLQRQIDMLDADKNCFMSVHKTKEIYENGAPTGVYFPNESLETGIIKRDEFLKLRYGFHTSSYVFRKNEWIEYISNPPSFKLTYGVGDVPYLLYFGSLGNVAYIEREMSCYRRGVITSWSVQHAKSNIESLANHASQIYKMYVEFDKYTDGRFKEICRSREAVYKMQEAVLLKKPRELITAKYRKLIPYLPISRKMFLALSLFAPRAMREMYMKHLESNNNKWLKERR</sequence>
<keyword evidence="3" id="KW-1185">Reference proteome</keyword>
<dbReference type="InterPro" id="IPR001173">
    <property type="entry name" value="Glyco_trans_2-like"/>
</dbReference>
<proteinExistence type="predicted"/>
<feature type="domain" description="Glycosyltransferase 2-like" evidence="1">
    <location>
        <begin position="15"/>
        <end position="152"/>
    </location>
</feature>
<organism evidence="2 3">
    <name type="scientific">Ruminococcus hominis</name>
    <dbReference type="NCBI Taxonomy" id="2763065"/>
    <lineage>
        <taxon>Bacteria</taxon>
        <taxon>Bacillati</taxon>
        <taxon>Bacillota</taxon>
        <taxon>Clostridia</taxon>
        <taxon>Eubacteriales</taxon>
        <taxon>Oscillospiraceae</taxon>
        <taxon>Ruminococcus</taxon>
    </lineage>
</organism>
<evidence type="ECO:0000313" key="2">
    <source>
        <dbReference type="EMBL" id="MBC5682825.1"/>
    </source>
</evidence>
<dbReference type="PANTHER" id="PTHR22916">
    <property type="entry name" value="GLYCOSYLTRANSFERASE"/>
    <property type="match status" value="1"/>
</dbReference>
<dbReference type="InterPro" id="IPR029044">
    <property type="entry name" value="Nucleotide-diphossugar_trans"/>
</dbReference>
<name>A0ABR7G7G2_9FIRM</name>
<dbReference type="RefSeq" id="WP_117991189.1">
    <property type="nucleotide sequence ID" value="NZ_JACOPE010000001.1"/>
</dbReference>
<evidence type="ECO:0000259" key="1">
    <source>
        <dbReference type="Pfam" id="PF00535"/>
    </source>
</evidence>